<evidence type="ECO:0000313" key="2">
    <source>
        <dbReference type="EMBL" id="KPV51554.1"/>
    </source>
</evidence>
<comment type="caution">
    <text evidence="2">The sequence shown here is derived from an EMBL/GenBank/DDBJ whole genome shotgun (WGS) entry which is preliminary data.</text>
</comment>
<dbReference type="InterPro" id="IPR034660">
    <property type="entry name" value="DinB/YfiT-like"/>
</dbReference>
<dbReference type="Pfam" id="PF12867">
    <property type="entry name" value="DinB_2"/>
    <property type="match status" value="1"/>
</dbReference>
<organism evidence="2 3">
    <name type="scientific">Kouleothrix aurantiaca</name>
    <dbReference type="NCBI Taxonomy" id="186479"/>
    <lineage>
        <taxon>Bacteria</taxon>
        <taxon>Bacillati</taxon>
        <taxon>Chloroflexota</taxon>
        <taxon>Chloroflexia</taxon>
        <taxon>Chloroflexales</taxon>
        <taxon>Roseiflexineae</taxon>
        <taxon>Roseiflexaceae</taxon>
        <taxon>Kouleothrix</taxon>
    </lineage>
</organism>
<protein>
    <recommendedName>
        <fullName evidence="1">DinB-like domain-containing protein</fullName>
    </recommendedName>
</protein>
<dbReference type="InterPro" id="IPR024775">
    <property type="entry name" value="DinB-like"/>
</dbReference>
<evidence type="ECO:0000313" key="3">
    <source>
        <dbReference type="Proteomes" id="UP000050509"/>
    </source>
</evidence>
<dbReference type="AlphaFoldDB" id="A0A0P9D0Q3"/>
<accession>A0A0P9D0Q3</accession>
<reference evidence="2 3" key="1">
    <citation type="submission" date="2015-09" db="EMBL/GenBank/DDBJ databases">
        <title>Draft genome sequence of Kouleothrix aurantiaca JCM 19913.</title>
        <authorList>
            <person name="Hemp J."/>
        </authorList>
    </citation>
    <scope>NUCLEOTIDE SEQUENCE [LARGE SCALE GENOMIC DNA]</scope>
    <source>
        <strain evidence="2 3">COM-B</strain>
    </source>
</reference>
<dbReference type="EMBL" id="LJCR01000867">
    <property type="protein sequence ID" value="KPV51554.1"/>
    <property type="molecule type" value="Genomic_DNA"/>
</dbReference>
<gene>
    <name evidence="2" type="ORF">SE17_20545</name>
</gene>
<evidence type="ECO:0000259" key="1">
    <source>
        <dbReference type="Pfam" id="PF12867"/>
    </source>
</evidence>
<sequence length="174" mass="19514">MDHPLVEQLVFTRSEFQRALDGLSDADARTRVQPMNCISWNVGHLAWQEQRYFVTFAQGQTPLPDLNVQFAFGAPGSTPALADMQAAWQTATAAADVWLATVTTERLLELHTSPQGWSTSFGNLLQRVIYHYWYHTGENMAIRQALGHTGLPEFVGNIDDEAPYRADTRARHAV</sequence>
<name>A0A0P9D0Q3_9CHLR</name>
<keyword evidence="3" id="KW-1185">Reference proteome</keyword>
<dbReference type="SUPFAM" id="SSF109854">
    <property type="entry name" value="DinB/YfiT-like putative metalloenzymes"/>
    <property type="match status" value="1"/>
</dbReference>
<dbReference type="Gene3D" id="1.20.120.450">
    <property type="entry name" value="dinb family like domain"/>
    <property type="match status" value="1"/>
</dbReference>
<proteinExistence type="predicted"/>
<dbReference type="Proteomes" id="UP000050509">
    <property type="component" value="Unassembled WGS sequence"/>
</dbReference>
<feature type="domain" description="DinB-like" evidence="1">
    <location>
        <begin position="8"/>
        <end position="137"/>
    </location>
</feature>